<sequence>MGNSLRCCLTCMLPCGSFDVVRIVHLSGRVDEFSCPITGGAVLAEHPNHTIATAWSSAGVGCPTKKLVIVSPDTELKRGRIYFLIPSATVPAVDRRKKSRPGPKKSKRPSSRGKSGGAASTAEQDNYLTELLSEKTASGAHRRRRSGCRVGVWRPELESIVEEASEERARRVLSSFFTPPSSYYSCFLSVFRCEYHDGERISSSQCPDTSYAGFRQIPRRISQALLMKVKGTQPKWQGKNPCEIANEQLSLERNCKSTQSESTPGISIMLVKSRSSHH</sequence>
<organism evidence="2">
    <name type="scientific">Aegilops tauschii</name>
    <name type="common">Tausch's goatgrass</name>
    <name type="synonym">Aegilops squarrosa</name>
    <dbReference type="NCBI Taxonomy" id="37682"/>
    <lineage>
        <taxon>Eukaryota</taxon>
        <taxon>Viridiplantae</taxon>
        <taxon>Streptophyta</taxon>
        <taxon>Embryophyta</taxon>
        <taxon>Tracheophyta</taxon>
        <taxon>Spermatophyta</taxon>
        <taxon>Magnoliopsida</taxon>
        <taxon>Liliopsida</taxon>
        <taxon>Poales</taxon>
        <taxon>Poaceae</taxon>
        <taxon>BOP clade</taxon>
        <taxon>Pooideae</taxon>
        <taxon>Triticodae</taxon>
        <taxon>Triticeae</taxon>
        <taxon>Triticinae</taxon>
        <taxon>Aegilops</taxon>
    </lineage>
</organism>
<dbReference type="InterPro" id="IPR025322">
    <property type="entry name" value="PADRE_dom"/>
</dbReference>
<proteinExistence type="predicted"/>
<name>M8CZR0_AEGTA</name>
<evidence type="ECO:0000313" key="2">
    <source>
        <dbReference type="EnsemblPlants" id="EMT33227"/>
    </source>
</evidence>
<accession>M8CZR0</accession>
<protein>
    <submittedName>
        <fullName evidence="2">Uncharacterized protein</fullName>
    </submittedName>
</protein>
<feature type="compositionally biased region" description="Basic residues" evidence="1">
    <location>
        <begin position="95"/>
        <end position="111"/>
    </location>
</feature>
<dbReference type="PANTHER" id="PTHR33052">
    <property type="entry name" value="DUF4228 DOMAIN PROTEIN-RELATED"/>
    <property type="match status" value="1"/>
</dbReference>
<dbReference type="AlphaFoldDB" id="M8CZR0"/>
<reference evidence="2" key="1">
    <citation type="submission" date="2015-06" db="UniProtKB">
        <authorList>
            <consortium name="EnsemblPlants"/>
        </authorList>
    </citation>
    <scope>IDENTIFICATION</scope>
</reference>
<evidence type="ECO:0000256" key="1">
    <source>
        <dbReference type="SAM" id="MobiDB-lite"/>
    </source>
</evidence>
<dbReference type="EnsemblPlants" id="EMT33227">
    <property type="protein sequence ID" value="EMT33227"/>
    <property type="gene ID" value="F775_52326"/>
</dbReference>
<feature type="region of interest" description="Disordered" evidence="1">
    <location>
        <begin position="93"/>
        <end position="121"/>
    </location>
</feature>
<dbReference type="Pfam" id="PF14009">
    <property type="entry name" value="PADRE"/>
    <property type="match status" value="1"/>
</dbReference>